<dbReference type="PANTHER" id="PTHR10992">
    <property type="entry name" value="METHYLESTERASE FAMILY MEMBER"/>
    <property type="match status" value="1"/>
</dbReference>
<keyword evidence="2" id="KW-0378">Hydrolase</keyword>
<evidence type="ECO:0000313" key="3">
    <source>
        <dbReference type="Proteomes" id="UP000831607"/>
    </source>
</evidence>
<dbReference type="InterPro" id="IPR000073">
    <property type="entry name" value="AB_hydrolase_1"/>
</dbReference>
<dbReference type="SUPFAM" id="SSF53474">
    <property type="entry name" value="alpha/beta-Hydrolases"/>
    <property type="match status" value="1"/>
</dbReference>
<dbReference type="GO" id="GO:0016787">
    <property type="term" value="F:hydrolase activity"/>
    <property type="evidence" value="ECO:0007669"/>
    <property type="project" value="UniProtKB-KW"/>
</dbReference>
<evidence type="ECO:0000313" key="2">
    <source>
        <dbReference type="EMBL" id="UOD49767.1"/>
    </source>
</evidence>
<dbReference type="InterPro" id="IPR029058">
    <property type="entry name" value="AB_hydrolase_fold"/>
</dbReference>
<reference evidence="2 3" key="1">
    <citation type="submission" date="2020-11" db="EMBL/GenBank/DDBJ databases">
        <title>Algicoccus daihaiensis sp.nov., isolated from Daihai Lake in Inner Mongolia.</title>
        <authorList>
            <person name="Kai J."/>
        </authorList>
    </citation>
    <scope>NUCLEOTIDE SEQUENCE [LARGE SCALE GENOMIC DNA]</scope>
    <source>
        <strain evidence="3">f23</strain>
    </source>
</reference>
<dbReference type="PANTHER" id="PTHR10992:SF1086">
    <property type="entry name" value="AB HYDROLASE-1 DOMAIN-CONTAINING PROTEIN"/>
    <property type="match status" value="1"/>
</dbReference>
<protein>
    <submittedName>
        <fullName evidence="2">Alpha/beta fold hydrolase</fullName>
    </submittedName>
</protein>
<gene>
    <name evidence="2" type="ORF">DHf2319_09925</name>
</gene>
<keyword evidence="3" id="KW-1185">Reference proteome</keyword>
<organism evidence="2 3">
    <name type="scientific">Orrella daihaiensis</name>
    <dbReference type="NCBI Taxonomy" id="2782176"/>
    <lineage>
        <taxon>Bacteria</taxon>
        <taxon>Pseudomonadati</taxon>
        <taxon>Pseudomonadota</taxon>
        <taxon>Betaproteobacteria</taxon>
        <taxon>Burkholderiales</taxon>
        <taxon>Alcaligenaceae</taxon>
        <taxon>Orrella</taxon>
    </lineage>
</organism>
<name>A0ABY4AHL4_9BURK</name>
<evidence type="ECO:0000259" key="1">
    <source>
        <dbReference type="Pfam" id="PF12697"/>
    </source>
</evidence>
<dbReference type="InterPro" id="IPR045889">
    <property type="entry name" value="MES/HNL"/>
</dbReference>
<dbReference type="Pfam" id="PF12697">
    <property type="entry name" value="Abhydrolase_6"/>
    <property type="match status" value="1"/>
</dbReference>
<accession>A0ABY4AHL4</accession>
<feature type="domain" description="AB hydrolase-1" evidence="1">
    <location>
        <begin position="11"/>
        <end position="235"/>
    </location>
</feature>
<proteinExistence type="predicted"/>
<dbReference type="Gene3D" id="3.40.50.1820">
    <property type="entry name" value="alpha/beta hydrolase"/>
    <property type="match status" value="1"/>
</dbReference>
<dbReference type="Proteomes" id="UP000831607">
    <property type="component" value="Chromosome"/>
</dbReference>
<dbReference type="RefSeq" id="WP_243478010.1">
    <property type="nucleotide sequence ID" value="NZ_CP063982.1"/>
</dbReference>
<sequence>MPAPNPQKTYVLLHGAWHGAWCWQRVTPILQAAGHRVFTPTQTGLGERSHLLNASVNLETFAQDLTNVLLWEDLNDVILVGHSFAGNAITAAADRMPERIRHLVYLDALIPESGKSVFSLLPAEVAQGRRDLAQRTSGGLTIPVPGPDKLGVFDEADAAWLKTKCTPHPIATYEDALTFTNPPGNGLPTTYIAVTPHYGPTTASRDYAKTRDDWTYLEIEAGHDAMVTSPAALNEILLGIE</sequence>
<dbReference type="EMBL" id="CP063982">
    <property type="protein sequence ID" value="UOD49767.1"/>
    <property type="molecule type" value="Genomic_DNA"/>
</dbReference>